<dbReference type="AlphaFoldDB" id="A0A7V4U3B1"/>
<protein>
    <submittedName>
        <fullName evidence="1">Uncharacterized protein</fullName>
    </submittedName>
</protein>
<proteinExistence type="predicted"/>
<feature type="non-terminal residue" evidence="1">
    <location>
        <position position="119"/>
    </location>
</feature>
<organism evidence="1">
    <name type="scientific">Caldithrix abyssi</name>
    <dbReference type="NCBI Taxonomy" id="187145"/>
    <lineage>
        <taxon>Bacteria</taxon>
        <taxon>Pseudomonadati</taxon>
        <taxon>Calditrichota</taxon>
        <taxon>Calditrichia</taxon>
        <taxon>Calditrichales</taxon>
        <taxon>Calditrichaceae</taxon>
        <taxon>Caldithrix</taxon>
    </lineage>
</organism>
<evidence type="ECO:0000313" key="1">
    <source>
        <dbReference type="EMBL" id="HGY56577.1"/>
    </source>
</evidence>
<sequence>MQSYIDFANKNGIALLEEGKCQFCGANVSDGIKECVDIFNNELDSSLDFYNPKNLIYKFLSVDAHTLQHPEIHGRWNNHLHLTRLHLILNYKINWTYKSSTILSRCLNKYKQTHLDEYL</sequence>
<comment type="caution">
    <text evidence="1">The sequence shown here is derived from an EMBL/GenBank/DDBJ whole genome shotgun (WGS) entry which is preliminary data.</text>
</comment>
<gene>
    <name evidence="1" type="ORF">ENK44_12785</name>
</gene>
<accession>A0A7V4U3B1</accession>
<dbReference type="Proteomes" id="UP000885779">
    <property type="component" value="Unassembled WGS sequence"/>
</dbReference>
<reference evidence="1" key="1">
    <citation type="journal article" date="2020" name="mSystems">
        <title>Genome- and Community-Level Interaction Insights into Carbon Utilization and Element Cycling Functions of Hydrothermarchaeota in Hydrothermal Sediment.</title>
        <authorList>
            <person name="Zhou Z."/>
            <person name="Liu Y."/>
            <person name="Xu W."/>
            <person name="Pan J."/>
            <person name="Luo Z.H."/>
            <person name="Li M."/>
        </authorList>
    </citation>
    <scope>NUCLEOTIDE SEQUENCE [LARGE SCALE GENOMIC DNA]</scope>
    <source>
        <strain evidence="1">HyVt-577</strain>
    </source>
</reference>
<dbReference type="Pfam" id="PF19371">
    <property type="entry name" value="DUF5946"/>
    <property type="match status" value="1"/>
</dbReference>
<dbReference type="EMBL" id="DRQG01000117">
    <property type="protein sequence ID" value="HGY56577.1"/>
    <property type="molecule type" value="Genomic_DNA"/>
</dbReference>
<dbReference type="InterPro" id="IPR045990">
    <property type="entry name" value="DUF5946"/>
</dbReference>
<name>A0A7V4U3B1_CALAY</name>